<dbReference type="PROSITE" id="PS50172">
    <property type="entry name" value="BRCT"/>
    <property type="match status" value="1"/>
</dbReference>
<dbReference type="PROSITE" id="PS01055">
    <property type="entry name" value="DNA_LIGASE_N1"/>
    <property type="match status" value="1"/>
</dbReference>
<feature type="binding site" evidence="14">
    <location>
        <position position="426"/>
    </location>
    <ligand>
        <name>Zn(2+)</name>
        <dbReference type="ChEBI" id="CHEBI:29105"/>
    </ligand>
</feature>
<feature type="active site" description="N6-AMP-lysine intermediate" evidence="14">
    <location>
        <position position="116"/>
    </location>
</feature>
<evidence type="ECO:0000256" key="3">
    <source>
        <dbReference type="ARBA" id="ARBA00013308"/>
    </source>
</evidence>
<dbReference type="GO" id="GO:0006281">
    <property type="term" value="P:DNA repair"/>
    <property type="evidence" value="ECO:0007669"/>
    <property type="project" value="UniProtKB-KW"/>
</dbReference>
<feature type="domain" description="BRCT" evidence="16">
    <location>
        <begin position="605"/>
        <end position="684"/>
    </location>
</feature>
<dbReference type="GO" id="GO:0005829">
    <property type="term" value="C:cytosol"/>
    <property type="evidence" value="ECO:0007669"/>
    <property type="project" value="TreeGrafter"/>
</dbReference>
<dbReference type="SUPFAM" id="SSF52113">
    <property type="entry name" value="BRCT domain"/>
    <property type="match status" value="1"/>
</dbReference>
<keyword evidence="10 14" id="KW-0520">NAD</keyword>
<dbReference type="Gene3D" id="3.40.50.10190">
    <property type="entry name" value="BRCT domain"/>
    <property type="match status" value="1"/>
</dbReference>
<dbReference type="Proteomes" id="UP000230025">
    <property type="component" value="Unassembled WGS sequence"/>
</dbReference>
<keyword evidence="11 14" id="KW-0234">DNA repair</keyword>
<evidence type="ECO:0000256" key="11">
    <source>
        <dbReference type="ARBA" id="ARBA00023204"/>
    </source>
</evidence>
<dbReference type="Gene3D" id="2.40.50.140">
    <property type="entry name" value="Nucleic acid-binding proteins"/>
    <property type="match status" value="1"/>
</dbReference>
<dbReference type="Gene3D" id="3.30.470.30">
    <property type="entry name" value="DNA ligase/mRNA capping enzyme"/>
    <property type="match status" value="1"/>
</dbReference>
<keyword evidence="9 14" id="KW-0460">Magnesium</keyword>
<dbReference type="AlphaFoldDB" id="A0A2M7H0A2"/>
<feature type="binding site" evidence="14">
    <location>
        <position position="114"/>
    </location>
    <ligand>
        <name>NAD(+)</name>
        <dbReference type="ChEBI" id="CHEBI:57540"/>
    </ligand>
</feature>
<dbReference type="EC" id="6.5.1.2" evidence="2 14"/>
<dbReference type="PANTHER" id="PTHR23389">
    <property type="entry name" value="CHROMOSOME TRANSMISSION FIDELITY FACTOR 18"/>
    <property type="match status" value="1"/>
</dbReference>
<dbReference type="InterPro" id="IPR036420">
    <property type="entry name" value="BRCT_dom_sf"/>
</dbReference>
<feature type="binding site" evidence="14">
    <location>
        <begin position="84"/>
        <end position="85"/>
    </location>
    <ligand>
        <name>NAD(+)</name>
        <dbReference type="ChEBI" id="CHEBI:57540"/>
    </ligand>
</feature>
<dbReference type="InterPro" id="IPR013840">
    <property type="entry name" value="DNAligase_N"/>
</dbReference>
<feature type="binding site" evidence="14">
    <location>
        <position position="403"/>
    </location>
    <ligand>
        <name>Zn(2+)</name>
        <dbReference type="ChEBI" id="CHEBI:29105"/>
    </ligand>
</feature>
<gene>
    <name evidence="14 17" type="primary">ligA</name>
    <name evidence="17" type="ORF">COW28_00765</name>
</gene>
<dbReference type="InterPro" id="IPR033136">
    <property type="entry name" value="DNA_ligase_CS"/>
</dbReference>
<evidence type="ECO:0000313" key="17">
    <source>
        <dbReference type="EMBL" id="PIW34165.1"/>
    </source>
</evidence>
<keyword evidence="4 14" id="KW-0436">Ligase</keyword>
<dbReference type="FunFam" id="1.10.150.20:FF:000007">
    <property type="entry name" value="DNA ligase"/>
    <property type="match status" value="1"/>
</dbReference>
<dbReference type="PROSITE" id="PS01056">
    <property type="entry name" value="DNA_LIGASE_N2"/>
    <property type="match status" value="1"/>
</dbReference>
<feature type="binding site" evidence="14">
    <location>
        <begin position="35"/>
        <end position="39"/>
    </location>
    <ligand>
        <name>NAD(+)</name>
        <dbReference type="ChEBI" id="CHEBI:57540"/>
    </ligand>
</feature>
<dbReference type="GO" id="GO:0006260">
    <property type="term" value="P:DNA replication"/>
    <property type="evidence" value="ECO:0007669"/>
    <property type="project" value="UniProtKB-KW"/>
</dbReference>
<evidence type="ECO:0000256" key="15">
    <source>
        <dbReference type="RuleBase" id="RU000618"/>
    </source>
</evidence>
<keyword evidence="7 14" id="KW-0227">DNA damage</keyword>
<dbReference type="InterPro" id="IPR010994">
    <property type="entry name" value="RuvA_2-like"/>
</dbReference>
<evidence type="ECO:0000313" key="18">
    <source>
        <dbReference type="Proteomes" id="UP000230025"/>
    </source>
</evidence>
<dbReference type="GO" id="GO:0003911">
    <property type="term" value="F:DNA ligase (NAD+) activity"/>
    <property type="evidence" value="ECO:0007669"/>
    <property type="project" value="UniProtKB-UniRule"/>
</dbReference>
<evidence type="ECO:0000256" key="8">
    <source>
        <dbReference type="ARBA" id="ARBA00022833"/>
    </source>
</evidence>
<evidence type="ECO:0000256" key="9">
    <source>
        <dbReference type="ARBA" id="ARBA00022842"/>
    </source>
</evidence>
<comment type="caution">
    <text evidence="17">The sequence shown here is derived from an EMBL/GenBank/DDBJ whole genome shotgun (WGS) entry which is preliminary data.</text>
</comment>
<dbReference type="Pfam" id="PF03120">
    <property type="entry name" value="OB_DNA_ligase"/>
    <property type="match status" value="1"/>
</dbReference>
<dbReference type="InterPro" id="IPR004150">
    <property type="entry name" value="NAD_DNA_ligase_OB"/>
</dbReference>
<keyword evidence="8 14" id="KW-0862">Zinc</keyword>
<evidence type="ECO:0000256" key="1">
    <source>
        <dbReference type="ARBA" id="ARBA00004067"/>
    </source>
</evidence>
<dbReference type="InterPro" id="IPR001357">
    <property type="entry name" value="BRCT_dom"/>
</dbReference>
<dbReference type="Gene3D" id="1.10.150.20">
    <property type="entry name" value="5' to 3' exonuclease, C-terminal subdomain"/>
    <property type="match status" value="2"/>
</dbReference>
<comment type="function">
    <text evidence="1 14">DNA ligase that catalyzes the formation of phosphodiester linkages between 5'-phosphoryl and 3'-hydroxyl groups in double-stranded DNA using NAD as a coenzyme and as the energy source for the reaction. It is essential for DNA replication and repair of damaged DNA.</text>
</comment>
<comment type="catalytic activity">
    <reaction evidence="12 14 15">
        <text>NAD(+) + (deoxyribonucleotide)n-3'-hydroxyl + 5'-phospho-(deoxyribonucleotide)m = (deoxyribonucleotide)n+m + AMP + beta-nicotinamide D-nucleotide.</text>
        <dbReference type="EC" id="6.5.1.2"/>
    </reaction>
</comment>
<dbReference type="CDD" id="cd00114">
    <property type="entry name" value="LIGANc"/>
    <property type="match status" value="1"/>
</dbReference>
<dbReference type="InterPro" id="IPR041663">
    <property type="entry name" value="DisA/LigA_HHH"/>
</dbReference>
<dbReference type="SMART" id="SM00292">
    <property type="entry name" value="BRCT"/>
    <property type="match status" value="1"/>
</dbReference>
<dbReference type="InterPro" id="IPR012340">
    <property type="entry name" value="NA-bd_OB-fold"/>
</dbReference>
<comment type="cofactor">
    <cofactor evidence="14">
        <name>Mg(2+)</name>
        <dbReference type="ChEBI" id="CHEBI:18420"/>
    </cofactor>
    <cofactor evidence="14">
        <name>Mn(2+)</name>
        <dbReference type="ChEBI" id="CHEBI:29035"/>
    </cofactor>
</comment>
<evidence type="ECO:0000259" key="16">
    <source>
        <dbReference type="PROSITE" id="PS50172"/>
    </source>
</evidence>
<feature type="binding site" evidence="14">
    <location>
        <position position="137"/>
    </location>
    <ligand>
        <name>NAD(+)</name>
        <dbReference type="ChEBI" id="CHEBI:57540"/>
    </ligand>
</feature>
<evidence type="ECO:0000256" key="10">
    <source>
        <dbReference type="ARBA" id="ARBA00023027"/>
    </source>
</evidence>
<feature type="binding site" evidence="14">
    <location>
        <position position="421"/>
    </location>
    <ligand>
        <name>Zn(2+)</name>
        <dbReference type="ChEBI" id="CHEBI:29105"/>
    </ligand>
</feature>
<protein>
    <recommendedName>
        <fullName evidence="3 14">DNA ligase</fullName>
        <ecNumber evidence="2 14">6.5.1.2</ecNumber>
    </recommendedName>
    <alternativeName>
        <fullName evidence="14">Polydeoxyribonucleotide synthase [NAD(+)]</fullName>
    </alternativeName>
</protein>
<sequence>MKPKISSNKRIKELTDLINKHNRKYYLDDNPEISDYEYDLLVRELLELEKKYPQYKRPDSPTRRIGGEPLKEFKTIKHQFPMLSIDNTYSPEEILDFDKRVIKLLAEKPEYVVEPKVDGIAVSLIYQDGLFFRGVSRGDGWQGDEITANLRTIKSLPLSVPFSFPLEARGEIYFKKEDFRFLNSERKRRGEVLFANPRNAAAGSLKLLDSSLVAQRPLNFFAYTGYFKNGPKEHYRVLQFLKKIGFPVNSHIKLFSGIEEVIEYCQNFQKERNKLPYDIDGMVIKVNSLLDQEKLGRTTKSPRWLIAYKFPAVQATTRLKDIILQVGRTGILTPVALLEPVELAGSTVSRATLHNKDEIQRLDVRIGDKVFIEKGGDIIPKVLKAVKEVRNGKERIFKMPGECPVCGGKLYQDAGEVAVRCEKVRCPAQVKERIKHFASRDAMDIEGLGEAMVNLLVEKKLLADYGDLYSLKLKLAELISLERMGEKSSRNLLDAIEKSKGKPLSNFIFALGIRHIGIHSAEILAEKFPSLSEIRTVDLESLSSIPEIGPVMAQSIFNFFRDKEIIFVLEKLRGAGVKTVERPTFVGAPKQRNHSEALDEESIFSEKNIFSEKRIVLTGTLKDFTRNQVTGLIKHLGGRVTSSVSPKTSFVLAGEEPGSKLEKAKTLGIKIINEKEFKSLIHAG</sequence>
<dbReference type="SUPFAM" id="SSF56091">
    <property type="entry name" value="DNA ligase/mRNA capping enzyme, catalytic domain"/>
    <property type="match status" value="1"/>
</dbReference>
<feature type="binding site" evidence="14">
    <location>
        <position position="309"/>
    </location>
    <ligand>
        <name>NAD(+)</name>
        <dbReference type="ChEBI" id="CHEBI:57540"/>
    </ligand>
</feature>
<comment type="similarity">
    <text evidence="13 14">Belongs to the NAD-dependent DNA ligase family. LigA subfamily.</text>
</comment>
<evidence type="ECO:0000256" key="5">
    <source>
        <dbReference type="ARBA" id="ARBA00022705"/>
    </source>
</evidence>
<accession>A0A2M7H0A2</accession>
<dbReference type="InterPro" id="IPR013839">
    <property type="entry name" value="DNAligase_adenylation"/>
</dbReference>
<evidence type="ECO:0000256" key="7">
    <source>
        <dbReference type="ARBA" id="ARBA00022763"/>
    </source>
</evidence>
<dbReference type="NCBIfam" id="NF005932">
    <property type="entry name" value="PRK07956.1"/>
    <property type="match status" value="1"/>
</dbReference>
<dbReference type="Gene3D" id="6.20.10.30">
    <property type="match status" value="1"/>
</dbReference>
<dbReference type="HAMAP" id="MF_01588">
    <property type="entry name" value="DNA_ligase_A"/>
    <property type="match status" value="1"/>
</dbReference>
<evidence type="ECO:0000256" key="12">
    <source>
        <dbReference type="ARBA" id="ARBA00034005"/>
    </source>
</evidence>
<dbReference type="InterPro" id="IPR018239">
    <property type="entry name" value="DNA_ligase_AS"/>
</dbReference>
<reference evidence="18" key="1">
    <citation type="submission" date="2017-09" db="EMBL/GenBank/DDBJ databases">
        <title>Depth-based differentiation of microbial function through sediment-hosted aquifers and enrichment of novel symbionts in the deep terrestrial subsurface.</title>
        <authorList>
            <person name="Probst A.J."/>
            <person name="Ladd B."/>
            <person name="Jarett J.K."/>
            <person name="Geller-Mcgrath D.E."/>
            <person name="Sieber C.M.K."/>
            <person name="Emerson J.B."/>
            <person name="Anantharaman K."/>
            <person name="Thomas B.C."/>
            <person name="Malmstrom R."/>
            <person name="Stieglmeier M."/>
            <person name="Klingl A."/>
            <person name="Woyke T."/>
            <person name="Ryan C.M."/>
            <person name="Banfield J.F."/>
        </authorList>
    </citation>
    <scope>NUCLEOTIDE SEQUENCE [LARGE SCALE GENOMIC DNA]</scope>
</reference>
<dbReference type="Gene3D" id="1.10.287.610">
    <property type="entry name" value="Helix hairpin bin"/>
    <property type="match status" value="1"/>
</dbReference>
<dbReference type="InterPro" id="IPR003583">
    <property type="entry name" value="Hlx-hairpin-Hlx_DNA-bd_motif"/>
</dbReference>
<keyword evidence="5 14" id="KW-0235">DNA replication</keyword>
<dbReference type="GO" id="GO:0046872">
    <property type="term" value="F:metal ion binding"/>
    <property type="evidence" value="ECO:0007669"/>
    <property type="project" value="UniProtKB-KW"/>
</dbReference>
<dbReference type="NCBIfam" id="TIGR00575">
    <property type="entry name" value="dnlj"/>
    <property type="match status" value="1"/>
</dbReference>
<dbReference type="SUPFAM" id="SSF50249">
    <property type="entry name" value="Nucleic acid-binding proteins"/>
    <property type="match status" value="1"/>
</dbReference>
<organism evidence="17 18">
    <name type="scientific">bacterium (Candidatus Ratteibacteria) CG15_BIG_FIL_POST_REV_8_21_14_020_41_12</name>
    <dbReference type="NCBI Taxonomy" id="2014291"/>
    <lineage>
        <taxon>Bacteria</taxon>
        <taxon>Candidatus Ratteibacteria</taxon>
    </lineage>
</organism>
<name>A0A2M7H0A2_9BACT</name>
<evidence type="ECO:0000256" key="4">
    <source>
        <dbReference type="ARBA" id="ARBA00022598"/>
    </source>
</evidence>
<evidence type="ECO:0000256" key="14">
    <source>
        <dbReference type="HAMAP-Rule" id="MF_01588"/>
    </source>
</evidence>
<dbReference type="Pfam" id="PF01653">
    <property type="entry name" value="DNA_ligase_aden"/>
    <property type="match status" value="1"/>
</dbReference>
<evidence type="ECO:0000256" key="6">
    <source>
        <dbReference type="ARBA" id="ARBA00022723"/>
    </source>
</evidence>
<dbReference type="EMBL" id="PFFY01000035">
    <property type="protein sequence ID" value="PIW34165.1"/>
    <property type="molecule type" value="Genomic_DNA"/>
</dbReference>
<evidence type="ECO:0000256" key="2">
    <source>
        <dbReference type="ARBA" id="ARBA00012722"/>
    </source>
</evidence>
<dbReference type="CDD" id="cd17748">
    <property type="entry name" value="BRCT_DNA_ligase_like"/>
    <property type="match status" value="1"/>
</dbReference>
<dbReference type="SMART" id="SM00278">
    <property type="entry name" value="HhH1"/>
    <property type="match status" value="4"/>
</dbReference>
<keyword evidence="14" id="KW-0464">Manganese</keyword>
<dbReference type="GO" id="GO:0003677">
    <property type="term" value="F:DNA binding"/>
    <property type="evidence" value="ECO:0007669"/>
    <property type="project" value="InterPro"/>
</dbReference>
<feature type="binding site" evidence="14">
    <location>
        <position position="285"/>
    </location>
    <ligand>
        <name>NAD(+)</name>
        <dbReference type="ChEBI" id="CHEBI:57540"/>
    </ligand>
</feature>
<feature type="binding site" evidence="14">
    <location>
        <position position="171"/>
    </location>
    <ligand>
        <name>NAD(+)</name>
        <dbReference type="ChEBI" id="CHEBI:57540"/>
    </ligand>
</feature>
<dbReference type="SMART" id="SM00532">
    <property type="entry name" value="LIGANc"/>
    <property type="match status" value="1"/>
</dbReference>
<dbReference type="InterPro" id="IPR001679">
    <property type="entry name" value="DNA_ligase"/>
</dbReference>
<dbReference type="FunFam" id="2.40.50.140:FF:000012">
    <property type="entry name" value="DNA ligase"/>
    <property type="match status" value="1"/>
</dbReference>
<keyword evidence="6 14" id="KW-0479">Metal-binding</keyword>
<dbReference type="PIRSF" id="PIRSF001604">
    <property type="entry name" value="LigA"/>
    <property type="match status" value="1"/>
</dbReference>
<dbReference type="Pfam" id="PF00533">
    <property type="entry name" value="BRCT"/>
    <property type="match status" value="1"/>
</dbReference>
<feature type="binding site" evidence="14">
    <location>
        <position position="406"/>
    </location>
    <ligand>
        <name>Zn(2+)</name>
        <dbReference type="ChEBI" id="CHEBI:29105"/>
    </ligand>
</feature>
<evidence type="ECO:0000256" key="13">
    <source>
        <dbReference type="ARBA" id="ARBA00060881"/>
    </source>
</evidence>
<proteinExistence type="inferred from homology"/>
<dbReference type="PANTHER" id="PTHR23389:SF9">
    <property type="entry name" value="DNA LIGASE"/>
    <property type="match status" value="1"/>
</dbReference>
<dbReference type="SUPFAM" id="SSF47781">
    <property type="entry name" value="RuvA domain 2-like"/>
    <property type="match status" value="1"/>
</dbReference>
<dbReference type="Pfam" id="PF12826">
    <property type="entry name" value="HHH_2"/>
    <property type="match status" value="1"/>
</dbReference>
<dbReference type="FunFam" id="3.30.470.30:FF:000001">
    <property type="entry name" value="DNA ligase"/>
    <property type="match status" value="1"/>
</dbReference>